<evidence type="ECO:0000313" key="1">
    <source>
        <dbReference type="EMBL" id="MBB6521887.1"/>
    </source>
</evidence>
<dbReference type="AlphaFoldDB" id="A0A7X0JTJ0"/>
<proteinExistence type="predicted"/>
<name>A0A7X0JTJ0_9GAMM</name>
<reference evidence="1 2" key="1">
    <citation type="submission" date="2020-08" db="EMBL/GenBank/DDBJ databases">
        <title>Genomic Encyclopedia of Type Strains, Phase IV (KMG-IV): sequencing the most valuable type-strain genomes for metagenomic binning, comparative biology and taxonomic classification.</title>
        <authorList>
            <person name="Goeker M."/>
        </authorList>
    </citation>
    <scope>NUCLEOTIDE SEQUENCE [LARGE SCALE GENOMIC DNA]</scope>
    <source>
        <strain evidence="1 2">DSM 22368</strain>
    </source>
</reference>
<sequence>MSKFEFSDAVILSLLERIHVDTLYLRLTVNQAVQSLYRGAIVSRQLWDTGSSVVAQKRQGLWYDNTLSLSDPHRERCRNALSGPVVFEISADCLSQQWVRSLRLSHFHPERWSYIQSDLRLTHLPVQWLSEFRFGREQAVILLRCIAGMLELPQHLKAVRLDGLPSTIPQYKTLTASAFRYLKAAMASNPDYHADLSTFPCEEGCECIRHYHSMSPEVLKFSFSL</sequence>
<dbReference type="EMBL" id="JACHHT010000002">
    <property type="protein sequence ID" value="MBB6521887.1"/>
    <property type="molecule type" value="Genomic_DNA"/>
</dbReference>
<dbReference type="RefSeq" id="WP_166847294.1">
    <property type="nucleotide sequence ID" value="NZ_JAAONY010000002.1"/>
</dbReference>
<evidence type="ECO:0000313" key="2">
    <source>
        <dbReference type="Proteomes" id="UP000528457"/>
    </source>
</evidence>
<comment type="caution">
    <text evidence="1">The sequence shown here is derived from an EMBL/GenBank/DDBJ whole genome shotgun (WGS) entry which is preliminary data.</text>
</comment>
<protein>
    <submittedName>
        <fullName evidence="1">Uncharacterized protein</fullName>
    </submittedName>
</protein>
<keyword evidence="2" id="KW-1185">Reference proteome</keyword>
<dbReference type="Proteomes" id="UP000528457">
    <property type="component" value="Unassembled WGS sequence"/>
</dbReference>
<accession>A0A7X0JTJ0</accession>
<gene>
    <name evidence="1" type="ORF">HNR48_002172</name>
</gene>
<dbReference type="InParanoid" id="A0A7X0JTJ0"/>
<organism evidence="1 2">
    <name type="scientific">Pseudoteredinibacter isoporae</name>
    <dbReference type="NCBI Taxonomy" id="570281"/>
    <lineage>
        <taxon>Bacteria</taxon>
        <taxon>Pseudomonadati</taxon>
        <taxon>Pseudomonadota</taxon>
        <taxon>Gammaproteobacteria</taxon>
        <taxon>Cellvibrionales</taxon>
        <taxon>Cellvibrionaceae</taxon>
        <taxon>Pseudoteredinibacter</taxon>
    </lineage>
</organism>